<dbReference type="EMBL" id="LT608136">
    <property type="protein sequence ID" value="SCL76925.1"/>
    <property type="molecule type" value="Genomic_DNA"/>
</dbReference>
<dbReference type="Pfam" id="PF05473">
    <property type="entry name" value="UL45"/>
    <property type="match status" value="1"/>
</dbReference>
<protein>
    <submittedName>
        <fullName evidence="2">Membrane protein UL45</fullName>
    </submittedName>
</protein>
<dbReference type="InterPro" id="IPR016187">
    <property type="entry name" value="CTDL_fold"/>
</dbReference>
<name>A0A1R3TF76_9ALPH</name>
<keyword evidence="1" id="KW-0472">Membrane</keyword>
<evidence type="ECO:0000313" key="2">
    <source>
        <dbReference type="EMBL" id="SCL76925.1"/>
    </source>
</evidence>
<accession>A0A1R3TF76</accession>
<organism evidence="2">
    <name type="scientific">Spheniscid alphaherpesvirus 1</name>
    <dbReference type="NCBI Taxonomy" id="2560777"/>
    <lineage>
        <taxon>Viruses</taxon>
        <taxon>Duplodnaviria</taxon>
        <taxon>Heunggongvirae</taxon>
        <taxon>Peploviricota</taxon>
        <taxon>Herviviricetes</taxon>
        <taxon>Herpesvirales</taxon>
        <taxon>Orthoherpesviridae</taxon>
        <taxon>Alphaherpesvirinae</taxon>
        <taxon>Mardivirus</taxon>
        <taxon>Mardivirus spheniscidalpha1</taxon>
    </lineage>
</organism>
<proteinExistence type="predicted"/>
<gene>
    <name evidence="2" type="primary">UL45</name>
</gene>
<keyword evidence="1" id="KW-0812">Transmembrane</keyword>
<reference evidence="2" key="1">
    <citation type="submission" date="2016-08" db="EMBL/GenBank/DDBJ databases">
        <authorList>
            <person name="Seilhamer J.J."/>
        </authorList>
    </citation>
    <scope>NUCLEOTIDE SEQUENCE</scope>
    <source>
        <strain evidence="2">Lib01003</strain>
    </source>
</reference>
<dbReference type="SUPFAM" id="SSF56436">
    <property type="entry name" value="C-type lectin-like"/>
    <property type="match status" value="1"/>
</dbReference>
<sequence length="197" mass="20745">MMSPIPADEVSKELSNDNDRLDLRGSELVMMNDIQERSGGTSTTAAYVCASLLGIMSGIVVCAAVIFLVCAFAVNPDKWGKDDCQDGWIGAGKYCIRPANLGVTYEEAGRACAGMGKGASLTDADTVRKMIDAAYGFGASNFGPVWLSGKQNSCVRVENGTPNEATCEGTAAAVCIREKPPSKIAGIFLMVKKFIGL</sequence>
<dbReference type="Proteomes" id="UP000280017">
    <property type="component" value="Segment"/>
</dbReference>
<feature type="transmembrane region" description="Helical" evidence="1">
    <location>
        <begin position="45"/>
        <end position="74"/>
    </location>
</feature>
<evidence type="ECO:0000256" key="1">
    <source>
        <dbReference type="SAM" id="Phobius"/>
    </source>
</evidence>
<keyword evidence="1" id="KW-1133">Transmembrane helix</keyword>